<dbReference type="EMBL" id="GGEC01080830">
    <property type="protein sequence ID" value="MBX61314.1"/>
    <property type="molecule type" value="Transcribed_RNA"/>
</dbReference>
<accession>A0A2P2Q2Z2</accession>
<name>A0A2P2Q2Z2_RHIMU</name>
<organism evidence="1">
    <name type="scientific">Rhizophora mucronata</name>
    <name type="common">Asiatic mangrove</name>
    <dbReference type="NCBI Taxonomy" id="61149"/>
    <lineage>
        <taxon>Eukaryota</taxon>
        <taxon>Viridiplantae</taxon>
        <taxon>Streptophyta</taxon>
        <taxon>Embryophyta</taxon>
        <taxon>Tracheophyta</taxon>
        <taxon>Spermatophyta</taxon>
        <taxon>Magnoliopsida</taxon>
        <taxon>eudicotyledons</taxon>
        <taxon>Gunneridae</taxon>
        <taxon>Pentapetalae</taxon>
        <taxon>rosids</taxon>
        <taxon>fabids</taxon>
        <taxon>Malpighiales</taxon>
        <taxon>Rhizophoraceae</taxon>
        <taxon>Rhizophora</taxon>
    </lineage>
</organism>
<proteinExistence type="predicted"/>
<evidence type="ECO:0000313" key="1">
    <source>
        <dbReference type="EMBL" id="MBX61314.1"/>
    </source>
</evidence>
<protein>
    <submittedName>
        <fullName evidence="1">Uncharacterized protein</fullName>
    </submittedName>
</protein>
<reference evidence="1" key="1">
    <citation type="submission" date="2018-02" db="EMBL/GenBank/DDBJ databases">
        <title>Rhizophora mucronata_Transcriptome.</title>
        <authorList>
            <person name="Meera S.P."/>
            <person name="Sreeshan A."/>
            <person name="Augustine A."/>
        </authorList>
    </citation>
    <scope>NUCLEOTIDE SEQUENCE</scope>
    <source>
        <tissue evidence="1">Leaf</tissue>
    </source>
</reference>
<sequence>MKPHLVLTKSYDIF</sequence>